<name>A0A923MVX4_9BURK</name>
<dbReference type="AlphaFoldDB" id="A0A923MVX4"/>
<dbReference type="RefSeq" id="WP_187079105.1">
    <property type="nucleotide sequence ID" value="NZ_JACORT010000017.1"/>
</dbReference>
<dbReference type="PANTHER" id="PTHR11748">
    <property type="entry name" value="D-LACTATE DEHYDROGENASE"/>
    <property type="match status" value="1"/>
</dbReference>
<proteinExistence type="predicted"/>
<dbReference type="PROSITE" id="PS51387">
    <property type="entry name" value="FAD_PCMH"/>
    <property type="match status" value="1"/>
</dbReference>
<feature type="domain" description="FAD-binding PCMH-type" evidence="3">
    <location>
        <begin position="46"/>
        <end position="219"/>
    </location>
</feature>
<keyword evidence="5" id="KW-1185">Reference proteome</keyword>
<dbReference type="GO" id="GO:1903457">
    <property type="term" value="P:lactate catabolic process"/>
    <property type="evidence" value="ECO:0007669"/>
    <property type="project" value="TreeGrafter"/>
</dbReference>
<evidence type="ECO:0000313" key="5">
    <source>
        <dbReference type="Proteomes" id="UP000608513"/>
    </source>
</evidence>
<gene>
    <name evidence="4" type="ORF">H8N03_25735</name>
</gene>
<dbReference type="InterPro" id="IPR016164">
    <property type="entry name" value="FAD-linked_Oxase-like_C"/>
</dbReference>
<dbReference type="SUPFAM" id="SSF56176">
    <property type="entry name" value="FAD-binding/transporter-associated domain-like"/>
    <property type="match status" value="1"/>
</dbReference>
<keyword evidence="1" id="KW-0285">Flavoprotein</keyword>
<dbReference type="GO" id="GO:0071949">
    <property type="term" value="F:FAD binding"/>
    <property type="evidence" value="ECO:0007669"/>
    <property type="project" value="InterPro"/>
</dbReference>
<dbReference type="PANTHER" id="PTHR11748:SF119">
    <property type="entry name" value="D-2-HYDROXYGLUTARATE DEHYDROGENASE"/>
    <property type="match status" value="1"/>
</dbReference>
<dbReference type="Pfam" id="PF01565">
    <property type="entry name" value="FAD_binding_4"/>
    <property type="match status" value="1"/>
</dbReference>
<sequence length="450" mass="49789">MNAPLSTIEQLQVALPDLDWVKETPRIQRLSQDFSWFSPVLKRQLAGKFADAVVRPRTEDEVKRLVALCAKLRVPLTIRGAGTGNYGQSVPLQGGVVLDMSAFNQFLWCKGGAARAQAGMRLWDLEKQVRAGNGMELRCMPSTYRSATLGGLFGGGFGGIGSINYGPLASRGNILGIKAITIEEEPQVVELRGAEALLMHHLWGTNGLVLEIELALAPAQDWNEYLVVFNGFDAALEFGNAIASTTGIAKREVGFLSSAVTPYLKPLAEYLPANRHAFILAIAPVSELAMMELAGVHGGQVTYRKEAEEIARTHRTLLEYTWNHTTLVAFKSDRNITYLQSAFVAGEHLEQVKRMEKLLGDEVLMHAEFIRNIEGKVTCTALQIVKFTTEERLQEIMQVYRDNGVRINDPHVFIVEDGKAGGDLPQAYTDVKRRFDPLNLLNPGKTRAWQ</sequence>
<dbReference type="InterPro" id="IPR036318">
    <property type="entry name" value="FAD-bd_PCMH-like_sf"/>
</dbReference>
<dbReference type="InterPro" id="IPR006094">
    <property type="entry name" value="Oxid_FAD_bind_N"/>
</dbReference>
<evidence type="ECO:0000256" key="2">
    <source>
        <dbReference type="ARBA" id="ARBA00022827"/>
    </source>
</evidence>
<dbReference type="GO" id="GO:0004458">
    <property type="term" value="F:D-lactate dehydrogenase (cytochrome) activity"/>
    <property type="evidence" value="ECO:0007669"/>
    <property type="project" value="TreeGrafter"/>
</dbReference>
<dbReference type="EMBL" id="JACORT010000017">
    <property type="protein sequence ID" value="MBC5786365.1"/>
    <property type="molecule type" value="Genomic_DNA"/>
</dbReference>
<organism evidence="4 5">
    <name type="scientific">Ramlibacter cellulosilyticus</name>
    <dbReference type="NCBI Taxonomy" id="2764187"/>
    <lineage>
        <taxon>Bacteria</taxon>
        <taxon>Pseudomonadati</taxon>
        <taxon>Pseudomonadota</taxon>
        <taxon>Betaproteobacteria</taxon>
        <taxon>Burkholderiales</taxon>
        <taxon>Comamonadaceae</taxon>
        <taxon>Ramlibacter</taxon>
    </lineage>
</organism>
<dbReference type="SUPFAM" id="SSF55103">
    <property type="entry name" value="FAD-linked oxidases, C-terminal domain"/>
    <property type="match status" value="1"/>
</dbReference>
<dbReference type="Gene3D" id="3.30.465.10">
    <property type="match status" value="1"/>
</dbReference>
<keyword evidence="2" id="KW-0274">FAD</keyword>
<dbReference type="GO" id="GO:0008720">
    <property type="term" value="F:D-lactate dehydrogenase (NAD+) activity"/>
    <property type="evidence" value="ECO:0007669"/>
    <property type="project" value="TreeGrafter"/>
</dbReference>
<protein>
    <submittedName>
        <fullName evidence="4">FAD-binding oxidoreductase</fullName>
    </submittedName>
</protein>
<dbReference type="Proteomes" id="UP000608513">
    <property type="component" value="Unassembled WGS sequence"/>
</dbReference>
<evidence type="ECO:0000256" key="1">
    <source>
        <dbReference type="ARBA" id="ARBA00022630"/>
    </source>
</evidence>
<dbReference type="InterPro" id="IPR016169">
    <property type="entry name" value="FAD-bd_PCMH_sub2"/>
</dbReference>
<evidence type="ECO:0000259" key="3">
    <source>
        <dbReference type="PROSITE" id="PS51387"/>
    </source>
</evidence>
<accession>A0A923MVX4</accession>
<dbReference type="InterPro" id="IPR016166">
    <property type="entry name" value="FAD-bd_PCMH"/>
</dbReference>
<reference evidence="4" key="1">
    <citation type="submission" date="2020-08" db="EMBL/GenBank/DDBJ databases">
        <title>Ramlibacter sp. USB13 16S ribosomal RNA gene genome sequencing and assembly.</title>
        <authorList>
            <person name="Kang M."/>
        </authorList>
    </citation>
    <scope>NUCLEOTIDE SEQUENCE</scope>
    <source>
        <strain evidence="4">USB13</strain>
    </source>
</reference>
<evidence type="ECO:0000313" key="4">
    <source>
        <dbReference type="EMBL" id="MBC5786365.1"/>
    </source>
</evidence>
<comment type="caution">
    <text evidence="4">The sequence shown here is derived from an EMBL/GenBank/DDBJ whole genome shotgun (WGS) entry which is preliminary data.</text>
</comment>